<protein>
    <submittedName>
        <fullName evidence="2">Uncharacterized protein</fullName>
    </submittedName>
</protein>
<comment type="caution">
    <text evidence="2">The sequence shown here is derived from an EMBL/GenBank/DDBJ whole genome shotgun (WGS) entry which is preliminary data.</text>
</comment>
<reference evidence="3" key="1">
    <citation type="submission" date="2024-07" db="EMBL/GenBank/DDBJ databases">
        <title>Two chromosome-level genome assemblies of Korean endemic species Abeliophyllum distichum and Forsythia ovata (Oleaceae).</title>
        <authorList>
            <person name="Jang H."/>
        </authorList>
    </citation>
    <scope>NUCLEOTIDE SEQUENCE [LARGE SCALE GENOMIC DNA]</scope>
</reference>
<proteinExistence type="predicted"/>
<evidence type="ECO:0000313" key="3">
    <source>
        <dbReference type="Proteomes" id="UP001604277"/>
    </source>
</evidence>
<keyword evidence="3" id="KW-1185">Reference proteome</keyword>
<organism evidence="2 3">
    <name type="scientific">Forsythia ovata</name>
    <dbReference type="NCBI Taxonomy" id="205694"/>
    <lineage>
        <taxon>Eukaryota</taxon>
        <taxon>Viridiplantae</taxon>
        <taxon>Streptophyta</taxon>
        <taxon>Embryophyta</taxon>
        <taxon>Tracheophyta</taxon>
        <taxon>Spermatophyta</taxon>
        <taxon>Magnoliopsida</taxon>
        <taxon>eudicotyledons</taxon>
        <taxon>Gunneridae</taxon>
        <taxon>Pentapetalae</taxon>
        <taxon>asterids</taxon>
        <taxon>lamiids</taxon>
        <taxon>Lamiales</taxon>
        <taxon>Oleaceae</taxon>
        <taxon>Forsythieae</taxon>
        <taxon>Forsythia</taxon>
    </lineage>
</organism>
<gene>
    <name evidence="2" type="ORF">Fot_19562</name>
</gene>
<dbReference type="AlphaFoldDB" id="A0ABD1VLE1"/>
<evidence type="ECO:0000256" key="1">
    <source>
        <dbReference type="SAM" id="MobiDB-lite"/>
    </source>
</evidence>
<evidence type="ECO:0000313" key="2">
    <source>
        <dbReference type="EMBL" id="KAL2538171.1"/>
    </source>
</evidence>
<feature type="region of interest" description="Disordered" evidence="1">
    <location>
        <begin position="73"/>
        <end position="108"/>
    </location>
</feature>
<name>A0ABD1VLE1_9LAMI</name>
<accession>A0ABD1VLE1</accession>
<feature type="compositionally biased region" description="Low complexity" evidence="1">
    <location>
        <begin position="94"/>
        <end position="107"/>
    </location>
</feature>
<feature type="compositionally biased region" description="Acidic residues" evidence="1">
    <location>
        <begin position="82"/>
        <end position="91"/>
    </location>
</feature>
<dbReference type="Proteomes" id="UP001604277">
    <property type="component" value="Unassembled WGS sequence"/>
</dbReference>
<dbReference type="EMBL" id="JBFOLJ010000005">
    <property type="protein sequence ID" value="KAL2538171.1"/>
    <property type="molecule type" value="Genomic_DNA"/>
</dbReference>
<sequence>MDDFSKKMEDILGRVISLGVVKIGVHTKNFGTSKTSHGNGGSHLHCQAASIHCYGANNWLLIMGIARHLLKSEKGKEKVEDNSTDGDEGDDNVSLSQLPSSSRPLTLWPATMDEIDELVNLQ</sequence>